<dbReference type="Pfam" id="PF08521">
    <property type="entry name" value="2CSK_N"/>
    <property type="match status" value="1"/>
</dbReference>
<reference evidence="14 15" key="1">
    <citation type="submission" date="2023-02" db="EMBL/GenBank/DDBJ databases">
        <title>Bacterial whole genomic sequence of Curvibacter sp. HBC61.</title>
        <authorList>
            <person name="Le V."/>
            <person name="Ko S.-R."/>
            <person name="Ahn C.-Y."/>
            <person name="Oh H.-M."/>
        </authorList>
    </citation>
    <scope>NUCLEOTIDE SEQUENCE [LARGE SCALE GENOMIC DNA]</scope>
    <source>
        <strain evidence="14 15">HBC61</strain>
    </source>
</reference>
<feature type="domain" description="Histidine kinase" evidence="12">
    <location>
        <begin position="240"/>
        <end position="483"/>
    </location>
</feature>
<keyword evidence="4" id="KW-0597">Phosphoprotein</keyword>
<dbReference type="InterPro" id="IPR013727">
    <property type="entry name" value="2CSK_N"/>
</dbReference>
<feature type="domain" description="HAMP" evidence="13">
    <location>
        <begin position="180"/>
        <end position="232"/>
    </location>
</feature>
<dbReference type="RefSeq" id="WP_273951398.1">
    <property type="nucleotide sequence ID" value="NZ_JAQSIP010000004.1"/>
</dbReference>
<dbReference type="SMART" id="SM00388">
    <property type="entry name" value="HisKA"/>
    <property type="match status" value="1"/>
</dbReference>
<gene>
    <name evidence="14" type="ORF">PSQ40_10655</name>
</gene>
<evidence type="ECO:0000256" key="10">
    <source>
        <dbReference type="SAM" id="MobiDB-lite"/>
    </source>
</evidence>
<dbReference type="InterPro" id="IPR036097">
    <property type="entry name" value="HisK_dim/P_sf"/>
</dbReference>
<dbReference type="InterPro" id="IPR005467">
    <property type="entry name" value="His_kinase_dom"/>
</dbReference>
<evidence type="ECO:0000259" key="13">
    <source>
        <dbReference type="PROSITE" id="PS50885"/>
    </source>
</evidence>
<accession>A0ABT5N1V3</accession>
<protein>
    <recommendedName>
        <fullName evidence="3">histidine kinase</fullName>
        <ecNumber evidence="3">2.7.13.3</ecNumber>
    </recommendedName>
</protein>
<dbReference type="Pfam" id="PF00512">
    <property type="entry name" value="HisKA"/>
    <property type="match status" value="1"/>
</dbReference>
<dbReference type="PROSITE" id="PS50109">
    <property type="entry name" value="HIS_KIN"/>
    <property type="match status" value="1"/>
</dbReference>
<dbReference type="InterPro" id="IPR003661">
    <property type="entry name" value="HisK_dim/P_dom"/>
</dbReference>
<name>A0ABT5N1V3_9BURK</name>
<comment type="catalytic activity">
    <reaction evidence="1">
        <text>ATP + protein L-histidine = ADP + protein N-phospho-L-histidine.</text>
        <dbReference type="EC" id="2.7.13.3"/>
    </reaction>
</comment>
<evidence type="ECO:0000256" key="11">
    <source>
        <dbReference type="SAM" id="Phobius"/>
    </source>
</evidence>
<keyword evidence="5" id="KW-0808">Transferase</keyword>
<dbReference type="CDD" id="cd00082">
    <property type="entry name" value="HisKA"/>
    <property type="match status" value="1"/>
</dbReference>
<keyword evidence="7 14" id="KW-0418">Kinase</keyword>
<evidence type="ECO:0000256" key="7">
    <source>
        <dbReference type="ARBA" id="ARBA00022777"/>
    </source>
</evidence>
<dbReference type="PANTHER" id="PTHR45436">
    <property type="entry name" value="SENSOR HISTIDINE KINASE YKOH"/>
    <property type="match status" value="1"/>
</dbReference>
<dbReference type="InterPro" id="IPR050428">
    <property type="entry name" value="TCS_sensor_his_kinase"/>
</dbReference>
<dbReference type="Proteomes" id="UP001528673">
    <property type="component" value="Unassembled WGS sequence"/>
</dbReference>
<dbReference type="Pfam" id="PF02518">
    <property type="entry name" value="HATPase_c"/>
    <property type="match status" value="1"/>
</dbReference>
<dbReference type="Pfam" id="PF00672">
    <property type="entry name" value="HAMP"/>
    <property type="match status" value="1"/>
</dbReference>
<organism evidence="14 15">
    <name type="scientific">Curvibacter cyanobacteriorum</name>
    <dbReference type="NCBI Taxonomy" id="3026422"/>
    <lineage>
        <taxon>Bacteria</taxon>
        <taxon>Pseudomonadati</taxon>
        <taxon>Pseudomonadota</taxon>
        <taxon>Betaproteobacteria</taxon>
        <taxon>Burkholderiales</taxon>
        <taxon>Comamonadaceae</taxon>
        <taxon>Curvibacter</taxon>
    </lineage>
</organism>
<evidence type="ECO:0000313" key="14">
    <source>
        <dbReference type="EMBL" id="MDD0839032.1"/>
    </source>
</evidence>
<feature type="transmembrane region" description="Helical" evidence="11">
    <location>
        <begin position="156"/>
        <end position="179"/>
    </location>
</feature>
<comment type="subcellular location">
    <subcellularLocation>
        <location evidence="2">Membrane</location>
    </subcellularLocation>
</comment>
<dbReference type="Gene3D" id="1.10.287.130">
    <property type="match status" value="1"/>
</dbReference>
<proteinExistence type="predicted"/>
<dbReference type="InterPro" id="IPR036890">
    <property type="entry name" value="HATPase_C_sf"/>
</dbReference>
<dbReference type="PROSITE" id="PS50885">
    <property type="entry name" value="HAMP"/>
    <property type="match status" value="1"/>
</dbReference>
<evidence type="ECO:0000256" key="2">
    <source>
        <dbReference type="ARBA" id="ARBA00004370"/>
    </source>
</evidence>
<evidence type="ECO:0000256" key="6">
    <source>
        <dbReference type="ARBA" id="ARBA00022692"/>
    </source>
</evidence>
<evidence type="ECO:0000259" key="12">
    <source>
        <dbReference type="PROSITE" id="PS50109"/>
    </source>
</evidence>
<keyword evidence="6 11" id="KW-0812">Transmembrane</keyword>
<keyword evidence="8 11" id="KW-1133">Transmembrane helix</keyword>
<evidence type="ECO:0000256" key="4">
    <source>
        <dbReference type="ARBA" id="ARBA00022553"/>
    </source>
</evidence>
<evidence type="ECO:0000256" key="8">
    <source>
        <dbReference type="ARBA" id="ARBA00022989"/>
    </source>
</evidence>
<dbReference type="SUPFAM" id="SSF47384">
    <property type="entry name" value="Homodimeric domain of signal transducing histidine kinase"/>
    <property type="match status" value="1"/>
</dbReference>
<feature type="region of interest" description="Disordered" evidence="10">
    <location>
        <begin position="265"/>
        <end position="288"/>
    </location>
</feature>
<dbReference type="InterPro" id="IPR003660">
    <property type="entry name" value="HAMP_dom"/>
</dbReference>
<evidence type="ECO:0000256" key="5">
    <source>
        <dbReference type="ARBA" id="ARBA00022679"/>
    </source>
</evidence>
<keyword evidence="15" id="KW-1185">Reference proteome</keyword>
<sequence>MATRLRNRLLVLLLAPLFLLALGNAWFDYRSADSAAVQHDRNLLRYVPLLADSVVAPGVQSGDPPVLLLAPPVEDFLKLRPGHAAYSVNDLEGRLLHGEPWLSGATVATGEPEFHSVEEQGVTYRIVSQRVRTRAGDLIVQLADGSDPRQQWLSALLARVLLPNLVLMIAAALAVSWAVRRALRPLIELTEAVENRSPQDLSAIDVASSPAEVRPLVQSLNRLFDLVNAQSASQRRFIADAAHQLRTPLAGLQAQVEAWAQVLQNKHRQQPAPAPDGLGGPGSPPPPPVTLALDAEQIDKLRRATRRTSQLANQLLALSRADARSMEAQPVQRVDLLALCESLLEVHLDAATARGIDLGLAAEPAHTQGHEWLLRELLGNLVDNAIRYTPEGGSVTLRCGQLPLAGAVRPYLAVEDDGPGIPAPERSRVTERFYRVPGTVGEGSGLGLAIADEIARVHHSTLELLVGQGDRGLLARLVFAPEPH</sequence>
<keyword evidence="11" id="KW-0472">Membrane</keyword>
<dbReference type="GO" id="GO:0016301">
    <property type="term" value="F:kinase activity"/>
    <property type="evidence" value="ECO:0007669"/>
    <property type="project" value="UniProtKB-KW"/>
</dbReference>
<evidence type="ECO:0000313" key="15">
    <source>
        <dbReference type="Proteomes" id="UP001528673"/>
    </source>
</evidence>
<evidence type="ECO:0000256" key="9">
    <source>
        <dbReference type="ARBA" id="ARBA00023012"/>
    </source>
</evidence>
<dbReference type="EC" id="2.7.13.3" evidence="3"/>
<dbReference type="InterPro" id="IPR003594">
    <property type="entry name" value="HATPase_dom"/>
</dbReference>
<dbReference type="PANTHER" id="PTHR45436:SF5">
    <property type="entry name" value="SENSOR HISTIDINE KINASE TRCS"/>
    <property type="match status" value="1"/>
</dbReference>
<dbReference type="SUPFAM" id="SSF55874">
    <property type="entry name" value="ATPase domain of HSP90 chaperone/DNA topoisomerase II/histidine kinase"/>
    <property type="match status" value="1"/>
</dbReference>
<keyword evidence="9" id="KW-0902">Two-component regulatory system</keyword>
<dbReference type="SMART" id="SM00387">
    <property type="entry name" value="HATPase_c"/>
    <property type="match status" value="1"/>
</dbReference>
<dbReference type="EMBL" id="JAQSIP010000004">
    <property type="protein sequence ID" value="MDD0839032.1"/>
    <property type="molecule type" value="Genomic_DNA"/>
</dbReference>
<evidence type="ECO:0000256" key="1">
    <source>
        <dbReference type="ARBA" id="ARBA00000085"/>
    </source>
</evidence>
<evidence type="ECO:0000256" key="3">
    <source>
        <dbReference type="ARBA" id="ARBA00012438"/>
    </source>
</evidence>
<comment type="caution">
    <text evidence="14">The sequence shown here is derived from an EMBL/GenBank/DDBJ whole genome shotgun (WGS) entry which is preliminary data.</text>
</comment>
<dbReference type="Gene3D" id="3.30.565.10">
    <property type="entry name" value="Histidine kinase-like ATPase, C-terminal domain"/>
    <property type="match status" value="1"/>
</dbReference>